<reference evidence="1" key="1">
    <citation type="submission" date="2020-05" db="EMBL/GenBank/DDBJ databases">
        <authorList>
            <person name="Chiriac C."/>
            <person name="Salcher M."/>
            <person name="Ghai R."/>
            <person name="Kavagutti S V."/>
        </authorList>
    </citation>
    <scope>NUCLEOTIDE SEQUENCE</scope>
</reference>
<accession>A0A6J5QY12</accession>
<organism evidence="1">
    <name type="scientific">uncultured Caudovirales phage</name>
    <dbReference type="NCBI Taxonomy" id="2100421"/>
    <lineage>
        <taxon>Viruses</taxon>
        <taxon>Duplodnaviria</taxon>
        <taxon>Heunggongvirae</taxon>
        <taxon>Uroviricota</taxon>
        <taxon>Caudoviricetes</taxon>
        <taxon>Peduoviridae</taxon>
        <taxon>Maltschvirus</taxon>
        <taxon>Maltschvirus maltsch</taxon>
    </lineage>
</organism>
<name>A0A6J5QY12_9CAUD</name>
<protein>
    <submittedName>
        <fullName evidence="1">Uncharacterized protein</fullName>
    </submittedName>
</protein>
<gene>
    <name evidence="1" type="ORF">UFOVP1193_3</name>
</gene>
<proteinExistence type="predicted"/>
<sequence length="64" mass="7168">MSNDVLKFLSDKIQAERLLLAEDMSMGKAKDFGDYKYACGIIRGLLLANNMIIETAERLNNADD</sequence>
<evidence type="ECO:0000313" key="1">
    <source>
        <dbReference type="EMBL" id="CAB4189540.1"/>
    </source>
</evidence>
<dbReference type="EMBL" id="LR797156">
    <property type="protein sequence ID" value="CAB4189540.1"/>
    <property type="molecule type" value="Genomic_DNA"/>
</dbReference>